<dbReference type="SUPFAM" id="SSF52540">
    <property type="entry name" value="P-loop containing nucleoside triphosphate hydrolases"/>
    <property type="match status" value="1"/>
</dbReference>
<name>A0A9N9K9I4_9GLOM</name>
<dbReference type="InterPro" id="IPR031314">
    <property type="entry name" value="DNK_dom"/>
</dbReference>
<dbReference type="AlphaFoldDB" id="A0A9N9K9I4"/>
<dbReference type="OrthoDB" id="10452250at2759"/>
<keyword evidence="3" id="KW-1185">Reference proteome</keyword>
<dbReference type="Proteomes" id="UP000789405">
    <property type="component" value="Unassembled WGS sequence"/>
</dbReference>
<evidence type="ECO:0000313" key="3">
    <source>
        <dbReference type="Proteomes" id="UP000789405"/>
    </source>
</evidence>
<evidence type="ECO:0000259" key="1">
    <source>
        <dbReference type="Pfam" id="PF01712"/>
    </source>
</evidence>
<dbReference type="InterPro" id="IPR027417">
    <property type="entry name" value="P-loop_NTPase"/>
</dbReference>
<proteinExistence type="predicted"/>
<comment type="caution">
    <text evidence="2">The sequence shown here is derived from an EMBL/GenBank/DDBJ whole genome shotgun (WGS) entry which is preliminary data.</text>
</comment>
<evidence type="ECO:0000313" key="2">
    <source>
        <dbReference type="EMBL" id="CAG8815879.1"/>
    </source>
</evidence>
<dbReference type="Gene3D" id="3.40.50.300">
    <property type="entry name" value="P-loop containing nucleotide triphosphate hydrolases"/>
    <property type="match status" value="1"/>
</dbReference>
<protein>
    <submittedName>
        <fullName evidence="2">21001_t:CDS:1</fullName>
    </submittedName>
</protein>
<sequence>MLMDQNLMSTKFFMETMRKEGYFKEENKEEICKNYKQWEGLLREALIILWNTPIEEVIKRLRFRGRPGEENIKYFQTLAEIYQENAIKIYLNVKVIIKEILIPKEEIKCFITNIINKKKIYS</sequence>
<dbReference type="EMBL" id="CAJVPY010053173">
    <property type="protein sequence ID" value="CAG8815879.1"/>
    <property type="molecule type" value="Genomic_DNA"/>
</dbReference>
<accession>A0A9N9K9I4</accession>
<dbReference type="Pfam" id="PF01712">
    <property type="entry name" value="dNK"/>
    <property type="match status" value="1"/>
</dbReference>
<organism evidence="2 3">
    <name type="scientific">Dentiscutata erythropus</name>
    <dbReference type="NCBI Taxonomy" id="1348616"/>
    <lineage>
        <taxon>Eukaryota</taxon>
        <taxon>Fungi</taxon>
        <taxon>Fungi incertae sedis</taxon>
        <taxon>Mucoromycota</taxon>
        <taxon>Glomeromycotina</taxon>
        <taxon>Glomeromycetes</taxon>
        <taxon>Diversisporales</taxon>
        <taxon>Gigasporaceae</taxon>
        <taxon>Dentiscutata</taxon>
    </lineage>
</organism>
<gene>
    <name evidence="2" type="ORF">DERYTH_LOCUS26183</name>
</gene>
<reference evidence="2" key="1">
    <citation type="submission" date="2021-06" db="EMBL/GenBank/DDBJ databases">
        <authorList>
            <person name="Kallberg Y."/>
            <person name="Tangrot J."/>
            <person name="Rosling A."/>
        </authorList>
    </citation>
    <scope>NUCLEOTIDE SEQUENCE</scope>
    <source>
        <strain evidence="2">MA453B</strain>
    </source>
</reference>
<feature type="domain" description="Deoxynucleoside kinase" evidence="1">
    <location>
        <begin position="2"/>
        <end position="97"/>
    </location>
</feature>